<dbReference type="Proteomes" id="UP000824115">
    <property type="component" value="Unassembled WGS sequence"/>
</dbReference>
<protein>
    <submittedName>
        <fullName evidence="1">Uncharacterized protein</fullName>
    </submittedName>
</protein>
<dbReference type="EMBL" id="DXAW01000149">
    <property type="protein sequence ID" value="HIZ86529.1"/>
    <property type="molecule type" value="Genomic_DNA"/>
</dbReference>
<evidence type="ECO:0000313" key="1">
    <source>
        <dbReference type="EMBL" id="HIZ86529.1"/>
    </source>
</evidence>
<reference evidence="1" key="2">
    <citation type="submission" date="2021-04" db="EMBL/GenBank/DDBJ databases">
        <authorList>
            <person name="Gilroy R."/>
        </authorList>
    </citation>
    <scope>NUCLEOTIDE SEQUENCE</scope>
    <source>
        <strain evidence="1">Gambia16-554</strain>
    </source>
</reference>
<name>A0A9D2GT79_9BACT</name>
<dbReference type="AlphaFoldDB" id="A0A9D2GT79"/>
<sequence length="79" mass="8665">MTQMILNIENPDIIPSLRKVLGQIKGVTVEKTIKAEASEDSKEAVLESIATAYKEVTEARRTGRKLPSLNSLIGELKAQ</sequence>
<comment type="caution">
    <text evidence="1">The sequence shown here is derived from an EMBL/GenBank/DDBJ whole genome shotgun (WGS) entry which is preliminary data.</text>
</comment>
<proteinExistence type="predicted"/>
<gene>
    <name evidence="1" type="ORF">IAC04_08565</name>
</gene>
<accession>A0A9D2GT79</accession>
<evidence type="ECO:0000313" key="2">
    <source>
        <dbReference type="Proteomes" id="UP000824115"/>
    </source>
</evidence>
<reference evidence="1" key="1">
    <citation type="journal article" date="2021" name="PeerJ">
        <title>Extensive microbial diversity within the chicken gut microbiome revealed by metagenomics and culture.</title>
        <authorList>
            <person name="Gilroy R."/>
            <person name="Ravi A."/>
            <person name="Getino M."/>
            <person name="Pursley I."/>
            <person name="Horton D.L."/>
            <person name="Alikhan N.F."/>
            <person name="Baker D."/>
            <person name="Gharbi K."/>
            <person name="Hall N."/>
            <person name="Watson M."/>
            <person name="Adriaenssens E.M."/>
            <person name="Foster-Nyarko E."/>
            <person name="Jarju S."/>
            <person name="Secka A."/>
            <person name="Antonio M."/>
            <person name="Oren A."/>
            <person name="Chaudhuri R.R."/>
            <person name="La Ragione R."/>
            <person name="Hildebrand F."/>
            <person name="Pallen M.J."/>
        </authorList>
    </citation>
    <scope>NUCLEOTIDE SEQUENCE</scope>
    <source>
        <strain evidence="1">Gambia16-554</strain>
    </source>
</reference>
<organism evidence="1 2">
    <name type="scientific">Candidatus Coprenecus stercoravium</name>
    <dbReference type="NCBI Taxonomy" id="2840735"/>
    <lineage>
        <taxon>Bacteria</taxon>
        <taxon>Pseudomonadati</taxon>
        <taxon>Bacteroidota</taxon>
        <taxon>Bacteroidia</taxon>
        <taxon>Bacteroidales</taxon>
        <taxon>Rikenellaceae</taxon>
        <taxon>Rikenellaceae incertae sedis</taxon>
        <taxon>Candidatus Coprenecus</taxon>
    </lineage>
</organism>